<evidence type="ECO:0000313" key="1">
    <source>
        <dbReference type="EMBL" id="EUJ16906.1"/>
    </source>
</evidence>
<accession>W7B2H8</accession>
<sequence>MWGFFIILLNDFELILECGYLYNKSKEIRKKCFYENERGSIFLSSPFFLIWSQASMPNMLNTVADQQKISK</sequence>
<dbReference type="Proteomes" id="UP000019246">
    <property type="component" value="Unassembled WGS sequence"/>
</dbReference>
<reference evidence="1 2" key="1">
    <citation type="journal article" date="2014" name="Int. J. Syst. Evol. Microbiol.">
        <title>Listeria floridensis sp. nov., Listeria aquatica sp. nov., Listeria cornellensis sp. nov., Listeria riparia sp. nov. and Listeria grandensis sp. nov., from agricultural and natural environments.</title>
        <authorList>
            <person name="den Bakker H.C."/>
            <person name="Warchocki S."/>
            <person name="Wright E.M."/>
            <person name="Allred A.F."/>
            <person name="Ahlstrom C."/>
            <person name="Manuel C.S."/>
            <person name="Stasiewicz M.J."/>
            <person name="Burrell A."/>
            <person name="Roof S."/>
            <person name="Strawn L."/>
            <person name="Fortes E.D."/>
            <person name="Nightingale K.K."/>
            <person name="Kephart D."/>
            <person name="Wiedmann M."/>
        </authorList>
    </citation>
    <scope>NUCLEOTIDE SEQUENCE [LARGE SCALE GENOMIC DNA]</scope>
    <source>
        <strain evidence="1 2">FSL S10-1188</strain>
    </source>
</reference>
<gene>
    <name evidence="1" type="ORF">MAQA_14979</name>
</gene>
<protein>
    <submittedName>
        <fullName evidence="1">Uncharacterized protein</fullName>
    </submittedName>
</protein>
<dbReference type="AlphaFoldDB" id="W7B2H8"/>
<evidence type="ECO:0000313" key="2">
    <source>
        <dbReference type="Proteomes" id="UP000019246"/>
    </source>
</evidence>
<keyword evidence="2" id="KW-1185">Reference proteome</keyword>
<dbReference type="EMBL" id="AOCG01000017">
    <property type="protein sequence ID" value="EUJ16906.1"/>
    <property type="molecule type" value="Genomic_DNA"/>
</dbReference>
<comment type="caution">
    <text evidence="1">The sequence shown here is derived from an EMBL/GenBank/DDBJ whole genome shotgun (WGS) entry which is preliminary data.</text>
</comment>
<name>W7B2H8_9LIST</name>
<proteinExistence type="predicted"/>
<organism evidence="1 2">
    <name type="scientific">Listeria aquatica FSL S10-1188</name>
    <dbReference type="NCBI Taxonomy" id="1265818"/>
    <lineage>
        <taxon>Bacteria</taxon>
        <taxon>Bacillati</taxon>
        <taxon>Bacillota</taxon>
        <taxon>Bacilli</taxon>
        <taxon>Bacillales</taxon>
        <taxon>Listeriaceae</taxon>
        <taxon>Listeria</taxon>
    </lineage>
</organism>